<evidence type="ECO:0000313" key="3">
    <source>
        <dbReference type="Proteomes" id="UP000023152"/>
    </source>
</evidence>
<gene>
    <name evidence="2" type="ORF">RFI_23987</name>
</gene>
<protein>
    <submittedName>
        <fullName evidence="2">Uncharacterized protein</fullName>
    </submittedName>
</protein>
<feature type="region of interest" description="Disordered" evidence="1">
    <location>
        <begin position="1"/>
        <end position="197"/>
    </location>
</feature>
<feature type="compositionally biased region" description="Low complexity" evidence="1">
    <location>
        <begin position="53"/>
        <end position="69"/>
    </location>
</feature>
<feature type="compositionally biased region" description="Polar residues" evidence="1">
    <location>
        <begin position="71"/>
        <end position="95"/>
    </location>
</feature>
<reference evidence="2 3" key="1">
    <citation type="journal article" date="2013" name="Curr. Biol.">
        <title>The Genome of the Foraminiferan Reticulomyxa filosa.</title>
        <authorList>
            <person name="Glockner G."/>
            <person name="Hulsmann N."/>
            <person name="Schleicher M."/>
            <person name="Noegel A.A."/>
            <person name="Eichinger L."/>
            <person name="Gallinger C."/>
            <person name="Pawlowski J."/>
            <person name="Sierra R."/>
            <person name="Euteneuer U."/>
            <person name="Pillet L."/>
            <person name="Moustafa A."/>
            <person name="Platzer M."/>
            <person name="Groth M."/>
            <person name="Szafranski K."/>
            <person name="Schliwa M."/>
        </authorList>
    </citation>
    <scope>NUCLEOTIDE SEQUENCE [LARGE SCALE GENOMIC DNA]</scope>
</reference>
<dbReference type="Proteomes" id="UP000023152">
    <property type="component" value="Unassembled WGS sequence"/>
</dbReference>
<dbReference type="AlphaFoldDB" id="X6MHR6"/>
<organism evidence="2 3">
    <name type="scientific">Reticulomyxa filosa</name>
    <dbReference type="NCBI Taxonomy" id="46433"/>
    <lineage>
        <taxon>Eukaryota</taxon>
        <taxon>Sar</taxon>
        <taxon>Rhizaria</taxon>
        <taxon>Retaria</taxon>
        <taxon>Foraminifera</taxon>
        <taxon>Monothalamids</taxon>
        <taxon>Reticulomyxidae</taxon>
        <taxon>Reticulomyxa</taxon>
    </lineage>
</organism>
<accession>X6MHR6</accession>
<dbReference type="EMBL" id="ASPP01020640">
    <property type="protein sequence ID" value="ETO13389.1"/>
    <property type="molecule type" value="Genomic_DNA"/>
</dbReference>
<comment type="caution">
    <text evidence="2">The sequence shown here is derived from an EMBL/GenBank/DDBJ whole genome shotgun (WGS) entry which is preliminary data.</text>
</comment>
<name>X6MHR6_RETFI</name>
<feature type="compositionally biased region" description="Basic and acidic residues" evidence="1">
    <location>
        <begin position="186"/>
        <end position="197"/>
    </location>
</feature>
<proteinExistence type="predicted"/>
<feature type="non-terminal residue" evidence="2">
    <location>
        <position position="197"/>
    </location>
</feature>
<evidence type="ECO:0000313" key="2">
    <source>
        <dbReference type="EMBL" id="ETO13389.1"/>
    </source>
</evidence>
<evidence type="ECO:0000256" key="1">
    <source>
        <dbReference type="SAM" id="MobiDB-lite"/>
    </source>
</evidence>
<keyword evidence="3" id="KW-1185">Reference proteome</keyword>
<sequence length="197" mass="21769">MERPQKSNRPNPVGKAGLFDTNNQARAKMIEELNMSLKRQARTADAARKDENNGNSSNGRSSMSSSKKNQLSKFESNVEASGVSANSEIDTTSISFKKKQVKDVTKAKMGKSTEGIQRPLPPLPQRPLNSSLNSHIANNDSSKKSRFSVPPLEPENSDNPNGKKVEKSSFVNDQPDYYEDSVSQTLDEKKESSSTRY</sequence>